<name>A0ACC4DFG4_PURLI</name>
<protein>
    <submittedName>
        <fullName evidence="1">Uncharacterized protein</fullName>
    </submittedName>
</protein>
<evidence type="ECO:0000313" key="2">
    <source>
        <dbReference type="Proteomes" id="UP001638806"/>
    </source>
</evidence>
<accession>A0ACC4DFG4</accession>
<gene>
    <name evidence="1" type="ORF">ACCO45_010638</name>
</gene>
<reference evidence="1" key="1">
    <citation type="submission" date="2024-12" db="EMBL/GenBank/DDBJ databases">
        <title>Comparative genomics and development of molecular markers within Purpureocillium lilacinum and among Purpureocillium species.</title>
        <authorList>
            <person name="Yeh Z.-Y."/>
            <person name="Ni N.-T."/>
            <person name="Lo P.-H."/>
            <person name="Mushyakhwo K."/>
            <person name="Lin C.-F."/>
            <person name="Nai Y.-S."/>
        </authorList>
    </citation>
    <scope>NUCLEOTIDE SEQUENCE</scope>
    <source>
        <strain evidence="1">NCHU-NPUST-175</strain>
    </source>
</reference>
<organism evidence="1 2">
    <name type="scientific">Purpureocillium lilacinum</name>
    <name type="common">Paecilomyces lilacinus</name>
    <dbReference type="NCBI Taxonomy" id="33203"/>
    <lineage>
        <taxon>Eukaryota</taxon>
        <taxon>Fungi</taxon>
        <taxon>Dikarya</taxon>
        <taxon>Ascomycota</taxon>
        <taxon>Pezizomycotina</taxon>
        <taxon>Sordariomycetes</taxon>
        <taxon>Hypocreomycetidae</taxon>
        <taxon>Hypocreales</taxon>
        <taxon>Ophiocordycipitaceae</taxon>
        <taxon>Purpureocillium</taxon>
    </lineage>
</organism>
<evidence type="ECO:0000313" key="1">
    <source>
        <dbReference type="EMBL" id="KAL3955075.1"/>
    </source>
</evidence>
<dbReference type="EMBL" id="JBGNUJ010000010">
    <property type="protein sequence ID" value="KAL3955075.1"/>
    <property type="molecule type" value="Genomic_DNA"/>
</dbReference>
<keyword evidence="2" id="KW-1185">Reference proteome</keyword>
<sequence length="179" mass="18398">MTSRDVSPTTAVQPPLQILSWDPSKHKCPKGLREKTVCSPPQPEGSCFIEAAAVVEPLGAGQGRGCAGQRAGRGSSRWQALDVVDVDLLLAALDVGLLVGVGIAELEVGLAVLALAEGVGLVDLGVLRQLAIGLESSGLIGGVLEDNIALVVLEVAQGEEDDVALVNPDLLSHLATDLQ</sequence>
<dbReference type="Proteomes" id="UP001638806">
    <property type="component" value="Unassembled WGS sequence"/>
</dbReference>
<comment type="caution">
    <text evidence="1">The sequence shown here is derived from an EMBL/GenBank/DDBJ whole genome shotgun (WGS) entry which is preliminary data.</text>
</comment>
<proteinExistence type="predicted"/>